<dbReference type="EMBL" id="JH816325">
    <property type="protein sequence ID" value="EKC40473.1"/>
    <property type="molecule type" value="Genomic_DNA"/>
</dbReference>
<evidence type="ECO:0000256" key="2">
    <source>
        <dbReference type="ARBA" id="ARBA00022741"/>
    </source>
</evidence>
<dbReference type="GO" id="GO:0140662">
    <property type="term" value="F:ATP-dependent protein folding chaperone"/>
    <property type="evidence" value="ECO:0007669"/>
    <property type="project" value="InterPro"/>
</dbReference>
<reference evidence="4" key="1">
    <citation type="journal article" date="2012" name="Nature">
        <title>The oyster genome reveals stress adaptation and complexity of shell formation.</title>
        <authorList>
            <person name="Zhang G."/>
            <person name="Fang X."/>
            <person name="Guo X."/>
            <person name="Li L."/>
            <person name="Luo R."/>
            <person name="Xu F."/>
            <person name="Yang P."/>
            <person name="Zhang L."/>
            <person name="Wang X."/>
            <person name="Qi H."/>
            <person name="Xiong Z."/>
            <person name="Que H."/>
            <person name="Xie Y."/>
            <person name="Holland P.W."/>
            <person name="Paps J."/>
            <person name="Zhu Y."/>
            <person name="Wu F."/>
            <person name="Chen Y."/>
            <person name="Wang J."/>
            <person name="Peng C."/>
            <person name="Meng J."/>
            <person name="Yang L."/>
            <person name="Liu J."/>
            <person name="Wen B."/>
            <person name="Zhang N."/>
            <person name="Huang Z."/>
            <person name="Zhu Q."/>
            <person name="Feng Y."/>
            <person name="Mount A."/>
            <person name="Hedgecock D."/>
            <person name="Xu Z."/>
            <person name="Liu Y."/>
            <person name="Domazet-Loso T."/>
            <person name="Du Y."/>
            <person name="Sun X."/>
            <person name="Zhang S."/>
            <person name="Liu B."/>
            <person name="Cheng P."/>
            <person name="Jiang X."/>
            <person name="Li J."/>
            <person name="Fan D."/>
            <person name="Wang W."/>
            <person name="Fu W."/>
            <person name="Wang T."/>
            <person name="Wang B."/>
            <person name="Zhang J."/>
            <person name="Peng Z."/>
            <person name="Li Y."/>
            <person name="Li N."/>
            <person name="Wang J."/>
            <person name="Chen M."/>
            <person name="He Y."/>
            <person name="Tan F."/>
            <person name="Song X."/>
            <person name="Zheng Q."/>
            <person name="Huang R."/>
            <person name="Yang H."/>
            <person name="Du X."/>
            <person name="Chen L."/>
            <person name="Yang M."/>
            <person name="Gaffney P.M."/>
            <person name="Wang S."/>
            <person name="Luo L."/>
            <person name="She Z."/>
            <person name="Ming Y."/>
            <person name="Huang W."/>
            <person name="Zhang S."/>
            <person name="Huang B."/>
            <person name="Zhang Y."/>
            <person name="Qu T."/>
            <person name="Ni P."/>
            <person name="Miao G."/>
            <person name="Wang J."/>
            <person name="Wang Q."/>
            <person name="Steinberg C.E."/>
            <person name="Wang H."/>
            <person name="Li N."/>
            <person name="Qian L."/>
            <person name="Zhang G."/>
            <person name="Li Y."/>
            <person name="Yang H."/>
            <person name="Liu X."/>
            <person name="Wang J."/>
            <person name="Yin Y."/>
            <person name="Wang J."/>
        </authorList>
    </citation>
    <scope>NUCLEOTIDE SEQUENCE [LARGE SCALE GENOMIC DNA]</scope>
    <source>
        <strain evidence="4">05x7-T-G4-1.051#20</strain>
    </source>
</reference>
<dbReference type="PANTHER" id="PTHR14187">
    <property type="entry name" value="ALPHA KINASE/ELONGATION FACTOR 2 KINASE"/>
    <property type="match status" value="1"/>
</dbReference>
<comment type="similarity">
    <text evidence="1">Belongs to the heat shock protein 70 family.</text>
</comment>
<keyword evidence="3" id="KW-0067">ATP-binding</keyword>
<evidence type="ECO:0000256" key="1">
    <source>
        <dbReference type="ARBA" id="ARBA00007381"/>
    </source>
</evidence>
<keyword evidence="4" id="KW-0346">Stress response</keyword>
<dbReference type="HOGENOM" id="CLU_009958_5_3_1"/>
<sequence length="624" mass="69962">MEKDGSLREKAKENKTQCRKIAVPAPDSHRLSIVSEKQESDYRLNTYYGGMTLSNALLVAAIDLGNTFSGYAFSTRTDVNKDPLKSHIPRWQASNGSLISSKIPSTILLNNGAQFVAFGFEAESIYAELLEDGKGEDYFYFPHFKMMLYGHVKTKRLTRNSMISDIRGRELHARTVFACAIRYFRNHLLDELKETYHGSFETSEIKWVLTVPAFWDDKAKSFMRNAAEEGGISSSQLVIALEPEAASIYFRHVKAPEGTNPIGVFKPGSKYLFLDAGGGTVDIAVLEVKKNGDIIELHRSSDGEWGGSSVDTAFKSALAEITTKEMIENYRRKYPYDYLSLLGDFENKKRSCRKGQVCTLKIPMSFNEECLETLGTDANTLINISKYKDTFIWRGDKMRIKSFETFFQPACDEIIKLLKKMFQSPKLIDVKKILMVGGVSESCIFQEAIRDAFPNYQVVVPEEAGLAVLRGAVLLGFYSGTKPCRVSRHTYGVDKDARFDPAVHEESKKEVIDGVEYCTGLFDKLVGKGEKLFDGEHSAIKYYIPMTPQQNFVSFNIFSSDESDPLYTDQCSCIGKIVVHVPVGLKNRTLCVMMSFTTELTVEAVVMETGESVAGIFDVLGNEF</sequence>
<protein>
    <submittedName>
        <fullName evidence="4">Heat shock 70 kDa protein 12A</fullName>
    </submittedName>
</protein>
<accession>K1R3Y7</accession>
<evidence type="ECO:0000313" key="4">
    <source>
        <dbReference type="EMBL" id="EKC40473.1"/>
    </source>
</evidence>
<name>K1R3Y7_MAGGI</name>
<evidence type="ECO:0000256" key="3">
    <source>
        <dbReference type="ARBA" id="ARBA00022840"/>
    </source>
</evidence>
<dbReference type="SUPFAM" id="SSF53067">
    <property type="entry name" value="Actin-like ATPase domain"/>
    <property type="match status" value="2"/>
</dbReference>
<dbReference type="Pfam" id="PF00012">
    <property type="entry name" value="HSP70"/>
    <property type="match status" value="1"/>
</dbReference>
<keyword evidence="2" id="KW-0547">Nucleotide-binding</keyword>
<dbReference type="InParanoid" id="K1R3Y7"/>
<dbReference type="Gene3D" id="3.30.420.40">
    <property type="match status" value="2"/>
</dbReference>
<dbReference type="InterPro" id="IPR043129">
    <property type="entry name" value="ATPase_NBD"/>
</dbReference>
<dbReference type="PANTHER" id="PTHR14187:SF5">
    <property type="entry name" value="HEAT SHOCK 70 KDA PROTEIN 12A"/>
    <property type="match status" value="1"/>
</dbReference>
<organism evidence="4">
    <name type="scientific">Magallana gigas</name>
    <name type="common">Pacific oyster</name>
    <name type="synonym">Crassostrea gigas</name>
    <dbReference type="NCBI Taxonomy" id="29159"/>
    <lineage>
        <taxon>Eukaryota</taxon>
        <taxon>Metazoa</taxon>
        <taxon>Spiralia</taxon>
        <taxon>Lophotrochozoa</taxon>
        <taxon>Mollusca</taxon>
        <taxon>Bivalvia</taxon>
        <taxon>Autobranchia</taxon>
        <taxon>Pteriomorphia</taxon>
        <taxon>Ostreida</taxon>
        <taxon>Ostreoidea</taxon>
        <taxon>Ostreidae</taxon>
        <taxon>Magallana</taxon>
    </lineage>
</organism>
<proteinExistence type="inferred from homology"/>
<dbReference type="GO" id="GO:0005524">
    <property type="term" value="F:ATP binding"/>
    <property type="evidence" value="ECO:0007669"/>
    <property type="project" value="UniProtKB-KW"/>
</dbReference>
<dbReference type="CDD" id="cd10229">
    <property type="entry name" value="ASKHA_NBD_HSP70_HSPA12"/>
    <property type="match status" value="1"/>
</dbReference>
<dbReference type="AlphaFoldDB" id="K1R3Y7"/>
<dbReference type="InterPro" id="IPR013126">
    <property type="entry name" value="Hsp_70_fam"/>
</dbReference>
<gene>
    <name evidence="4" type="ORF">CGI_10013509</name>
</gene>